<accession>A0ABQ9Y1W0</accession>
<feature type="compositionally biased region" description="Acidic residues" evidence="1">
    <location>
        <begin position="168"/>
        <end position="178"/>
    </location>
</feature>
<comment type="caution">
    <text evidence="2">The sequence shown here is derived from an EMBL/GenBank/DDBJ whole genome shotgun (WGS) entry which is preliminary data.</text>
</comment>
<proteinExistence type="predicted"/>
<reference evidence="2 3" key="1">
    <citation type="journal article" date="2022" name="bioRxiv">
        <title>Genomics of Preaxostyla Flagellates Illuminates Evolutionary Transitions and the Path Towards Mitochondrial Loss.</title>
        <authorList>
            <person name="Novak L.V.F."/>
            <person name="Treitli S.C."/>
            <person name="Pyrih J."/>
            <person name="Halakuc P."/>
            <person name="Pipaliya S.V."/>
            <person name="Vacek V."/>
            <person name="Brzon O."/>
            <person name="Soukal P."/>
            <person name="Eme L."/>
            <person name="Dacks J.B."/>
            <person name="Karnkowska A."/>
            <person name="Elias M."/>
            <person name="Hampl V."/>
        </authorList>
    </citation>
    <scope>NUCLEOTIDE SEQUENCE [LARGE SCALE GENOMIC DNA]</scope>
    <source>
        <strain evidence="2">NAU3</strain>
        <tissue evidence="2">Gut</tissue>
    </source>
</reference>
<feature type="compositionally biased region" description="Basic and acidic residues" evidence="1">
    <location>
        <begin position="386"/>
        <end position="399"/>
    </location>
</feature>
<feature type="region of interest" description="Disordered" evidence="1">
    <location>
        <begin position="153"/>
        <end position="217"/>
    </location>
</feature>
<dbReference type="EMBL" id="JARBJD010000044">
    <property type="protein sequence ID" value="KAK2957710.1"/>
    <property type="molecule type" value="Genomic_DNA"/>
</dbReference>
<evidence type="ECO:0000313" key="3">
    <source>
        <dbReference type="Proteomes" id="UP001281761"/>
    </source>
</evidence>
<evidence type="ECO:0000313" key="2">
    <source>
        <dbReference type="EMBL" id="KAK2957710.1"/>
    </source>
</evidence>
<evidence type="ECO:0000256" key="1">
    <source>
        <dbReference type="SAM" id="MobiDB-lite"/>
    </source>
</evidence>
<dbReference type="PANTHER" id="PTHR16306:SF1">
    <property type="entry name" value="CHROMOSOME UNDETERMINED SCAFFOLD_7, WHOLE GENOME SHOTGUN SEQUENCE"/>
    <property type="match status" value="1"/>
</dbReference>
<feature type="compositionally biased region" description="Polar residues" evidence="1">
    <location>
        <begin position="198"/>
        <end position="212"/>
    </location>
</feature>
<sequence>MTESPVGDDQQKCLFLTKDDLTDCATLFTSFLDASSTLTEDEKVNLTAKCRSDMGEVIQKYLDIPSHANPHLNEVVSTIAQIETYMLCQDIVKISVSSETKSPAKDMILEYLNKMESLSQILILKASSLSDETESDQINALKRENEELKEKLAQFTQTPEIEVNQTSEETEPVGDEDSPNSPKEEMNDTFHDAPDSPVEQTQSRRIQPNGKTSGKKIKPMNVHKVESMIDEIYKAKIKHDKVCDTSRKRHETLEEYIGTFLNVRFGMPQMIVEAYESLMYYIVQYAPTRPAIAVFKAILANEIDEDFRTVLSQIPLTVKNVLHAFLRGKYPEEVEKDILQRLNEKIGGTGKGTLATDEWKAVVEFMYNEEDQKRLIPILEEEQAKESEKLEQQHREDLSKTQTKRIEKKRTQPAFVVYNRFIQILSEHQLARHIEYLSRFRELFVGSSEEEGEGSSQGIVSETGFHDIVHTLLEGAGNRMEPEREEDYIQKLLEKADPFNNKEIPFTDCVRILSSEIDAFNRAMENTSE</sequence>
<organism evidence="2 3">
    <name type="scientific">Blattamonas nauphoetae</name>
    <dbReference type="NCBI Taxonomy" id="2049346"/>
    <lineage>
        <taxon>Eukaryota</taxon>
        <taxon>Metamonada</taxon>
        <taxon>Preaxostyla</taxon>
        <taxon>Oxymonadida</taxon>
        <taxon>Blattamonas</taxon>
    </lineage>
</organism>
<gene>
    <name evidence="2" type="ORF">BLNAU_7365</name>
</gene>
<protein>
    <submittedName>
        <fullName evidence="2">Ef hand family protein</fullName>
    </submittedName>
</protein>
<feature type="region of interest" description="Disordered" evidence="1">
    <location>
        <begin position="386"/>
        <end position="406"/>
    </location>
</feature>
<feature type="compositionally biased region" description="Polar residues" evidence="1">
    <location>
        <begin position="154"/>
        <end position="167"/>
    </location>
</feature>
<dbReference type="Proteomes" id="UP001281761">
    <property type="component" value="Unassembled WGS sequence"/>
</dbReference>
<feature type="compositionally biased region" description="Basic and acidic residues" evidence="1">
    <location>
        <begin position="182"/>
        <end position="194"/>
    </location>
</feature>
<dbReference type="PANTHER" id="PTHR16306">
    <property type="entry name" value="TRANSLIN-ASSOCIATED FACTOR X-INTERACTING PROTEIN 1"/>
    <property type="match status" value="1"/>
</dbReference>
<name>A0ABQ9Y1W0_9EUKA</name>
<keyword evidence="3" id="KW-1185">Reference proteome</keyword>